<dbReference type="InterPro" id="IPR012938">
    <property type="entry name" value="Glc/Sorbosone_DH"/>
</dbReference>
<gene>
    <name evidence="2" type="ORF">H1P_6300003</name>
</gene>
<dbReference type="InterPro" id="IPR011042">
    <property type="entry name" value="6-blade_b-propeller_TolB-like"/>
</dbReference>
<dbReference type="PANTHER" id="PTHR19328">
    <property type="entry name" value="HEDGEHOG-INTERACTING PROTEIN"/>
    <property type="match status" value="1"/>
</dbReference>
<evidence type="ECO:0000313" key="3">
    <source>
        <dbReference type="Proteomes" id="UP000320055"/>
    </source>
</evidence>
<sequence length="407" mass="44448">MKFITNHQIKIALGASVMLAFVGCSFLKNSTSASSTDDLSSNNPVLSQENVTVASDFRTTTVLEGLERPWSIAWLPDGAMLITERPGRLRIARNGNLDPQEIAGVPEVLAFGQGGLMDISLHPNFQENNLIYLTYSHGSESANHTRVARATFDGSALENLEVIFEVDPVKSAGQHFGSRIVWLPDNTMLVAIGDGGNPPIEVDGDLIRKQAQNLNSHLGKVVRLNDDGSIPSDNPFVGSADADSAVWSYGHRNIQGMTFDRANNRLWSTEHGARGGDELNLVEAGENYGWPEVTHSEEYTGGEISSERSRTGMIDPKVVWTPATAPSGLAIYTSDRFSQWQGNLFAGGLISRDVRRIELDEEGNVRSEESIPIGQRVRDVRQSPDGMLYVLTDEENGQLISIEPEGE</sequence>
<dbReference type="Pfam" id="PF07995">
    <property type="entry name" value="GSDH"/>
    <property type="match status" value="1"/>
</dbReference>
<accession>A0A563W1U4</accession>
<evidence type="ECO:0000313" key="2">
    <source>
        <dbReference type="EMBL" id="VEP17640.1"/>
    </source>
</evidence>
<organism evidence="2 3">
    <name type="scientific">Hyella patelloides LEGE 07179</name>
    <dbReference type="NCBI Taxonomy" id="945734"/>
    <lineage>
        <taxon>Bacteria</taxon>
        <taxon>Bacillati</taxon>
        <taxon>Cyanobacteriota</taxon>
        <taxon>Cyanophyceae</taxon>
        <taxon>Pleurocapsales</taxon>
        <taxon>Hyellaceae</taxon>
        <taxon>Hyella</taxon>
    </lineage>
</organism>
<dbReference type="AlphaFoldDB" id="A0A563W1U4"/>
<dbReference type="OrthoDB" id="9770043at2"/>
<dbReference type="RefSeq" id="WP_144876011.1">
    <property type="nucleotide sequence ID" value="NZ_LR214364.1"/>
</dbReference>
<feature type="domain" description="Glucose/Sorbosone dehydrogenase" evidence="1">
    <location>
        <begin position="66"/>
        <end position="400"/>
    </location>
</feature>
<dbReference type="EMBL" id="CAACVJ010000591">
    <property type="protein sequence ID" value="VEP17640.1"/>
    <property type="molecule type" value="Genomic_DNA"/>
</dbReference>
<dbReference type="Gene3D" id="2.120.10.30">
    <property type="entry name" value="TolB, C-terminal domain"/>
    <property type="match status" value="1"/>
</dbReference>
<name>A0A563W1U4_9CYAN</name>
<dbReference type="PROSITE" id="PS51257">
    <property type="entry name" value="PROKAR_LIPOPROTEIN"/>
    <property type="match status" value="1"/>
</dbReference>
<keyword evidence="3" id="KW-1185">Reference proteome</keyword>
<reference evidence="2 3" key="1">
    <citation type="submission" date="2019-01" db="EMBL/GenBank/DDBJ databases">
        <authorList>
            <person name="Brito A."/>
        </authorList>
    </citation>
    <scope>NUCLEOTIDE SEQUENCE [LARGE SCALE GENOMIC DNA]</scope>
    <source>
        <strain evidence="2">1</strain>
    </source>
</reference>
<dbReference type="SUPFAM" id="SSF50952">
    <property type="entry name" value="Soluble quinoprotein glucose dehydrogenase"/>
    <property type="match status" value="1"/>
</dbReference>
<dbReference type="InterPro" id="IPR011041">
    <property type="entry name" value="Quinoprot_gluc/sorb_DH_b-prop"/>
</dbReference>
<protein>
    <recommendedName>
        <fullName evidence="1">Glucose/Sorbosone dehydrogenase domain-containing protein</fullName>
    </recommendedName>
</protein>
<dbReference type="PANTHER" id="PTHR19328:SF75">
    <property type="entry name" value="ALDOSE SUGAR DEHYDROGENASE YLII"/>
    <property type="match status" value="1"/>
</dbReference>
<evidence type="ECO:0000259" key="1">
    <source>
        <dbReference type="Pfam" id="PF07995"/>
    </source>
</evidence>
<proteinExistence type="predicted"/>
<dbReference type="Proteomes" id="UP000320055">
    <property type="component" value="Unassembled WGS sequence"/>
</dbReference>